<dbReference type="CDD" id="cd19139">
    <property type="entry name" value="AKR_AKR3F2"/>
    <property type="match status" value="1"/>
</dbReference>
<evidence type="ECO:0000256" key="3">
    <source>
        <dbReference type="ARBA" id="ARBA00023002"/>
    </source>
</evidence>
<accession>A0ABQ2YYW7</accession>
<evidence type="ECO:0000256" key="1">
    <source>
        <dbReference type="ARBA" id="ARBA00007905"/>
    </source>
</evidence>
<dbReference type="NCBIfam" id="NF008377">
    <property type="entry name" value="PRK11172.1"/>
    <property type="match status" value="1"/>
</dbReference>
<dbReference type="PIRSF" id="PIRSF000097">
    <property type="entry name" value="AKR"/>
    <property type="match status" value="1"/>
</dbReference>
<dbReference type="PANTHER" id="PTHR43827:SF3">
    <property type="entry name" value="NADP-DEPENDENT OXIDOREDUCTASE DOMAIN-CONTAINING PROTEIN"/>
    <property type="match status" value="1"/>
</dbReference>
<proteinExistence type="inferred from homology"/>
<dbReference type="Proteomes" id="UP000653056">
    <property type="component" value="Unassembled WGS sequence"/>
</dbReference>
<evidence type="ECO:0000313" key="6">
    <source>
        <dbReference type="Proteomes" id="UP000653056"/>
    </source>
</evidence>
<dbReference type="InterPro" id="IPR023210">
    <property type="entry name" value="NADP_OxRdtase_dom"/>
</dbReference>
<keyword evidence="6" id="KW-1185">Reference proteome</keyword>
<dbReference type="InterPro" id="IPR018170">
    <property type="entry name" value="Aldo/ket_reductase_CS"/>
</dbReference>
<dbReference type="Pfam" id="PF00248">
    <property type="entry name" value="Aldo_ket_red"/>
    <property type="match status" value="1"/>
</dbReference>
<dbReference type="EMBL" id="BMXS01000014">
    <property type="protein sequence ID" value="GGX98428.1"/>
    <property type="molecule type" value="Genomic_DNA"/>
</dbReference>
<organism evidence="5 6">
    <name type="scientific">Litchfieldella qijiaojingensis</name>
    <dbReference type="NCBI Taxonomy" id="980347"/>
    <lineage>
        <taxon>Bacteria</taxon>
        <taxon>Pseudomonadati</taxon>
        <taxon>Pseudomonadota</taxon>
        <taxon>Gammaproteobacteria</taxon>
        <taxon>Oceanospirillales</taxon>
        <taxon>Halomonadaceae</taxon>
        <taxon>Litchfieldella</taxon>
    </lineage>
</organism>
<dbReference type="InterPro" id="IPR036812">
    <property type="entry name" value="NAD(P)_OxRdtase_dom_sf"/>
</dbReference>
<name>A0ABQ2YYW7_9GAMM</name>
<reference evidence="6" key="1">
    <citation type="journal article" date="2019" name="Int. J. Syst. Evol. Microbiol.">
        <title>The Global Catalogue of Microorganisms (GCM) 10K type strain sequencing project: providing services to taxonomists for standard genome sequencing and annotation.</title>
        <authorList>
            <consortium name="The Broad Institute Genomics Platform"/>
            <consortium name="The Broad Institute Genome Sequencing Center for Infectious Disease"/>
            <person name="Wu L."/>
            <person name="Ma J."/>
        </authorList>
    </citation>
    <scope>NUCLEOTIDE SEQUENCE [LARGE SCALE GENOMIC DNA]</scope>
    <source>
        <strain evidence="6">KCTC 22228</strain>
    </source>
</reference>
<evidence type="ECO:0000313" key="5">
    <source>
        <dbReference type="EMBL" id="GGX98428.1"/>
    </source>
</evidence>
<keyword evidence="2" id="KW-0521">NADP</keyword>
<dbReference type="SUPFAM" id="SSF51430">
    <property type="entry name" value="NAD(P)-linked oxidoreductase"/>
    <property type="match status" value="1"/>
</dbReference>
<sequence>MTKANPIPRIGLGTFRLKGQEVIDSVSSALELGYRHIDTAQMYDNEVEVGQAIRNSGIARDKIFLTSKVWYDRLRSDDLIRSLEESLDRLGVETLDLALIHWPSPDDVVPMAETIGALDEARRKGLTRHIGVSNFTIAQIDAALSVPGGEHIVTNQIEVHPYLANRKVVEHCQAKGLQVTGYMPLAVGKVMKDPLLQEIADAHGATPAQIALAWIASRDIVVIPSSTKPEHQHANLAAMELELSDNEIARIDALDAGERIADPEWAPRWDD</sequence>
<dbReference type="PANTHER" id="PTHR43827">
    <property type="entry name" value="2,5-DIKETO-D-GLUCONIC ACID REDUCTASE"/>
    <property type="match status" value="1"/>
</dbReference>
<dbReference type="PRINTS" id="PR00069">
    <property type="entry name" value="ALDKETRDTASE"/>
</dbReference>
<gene>
    <name evidence="5" type="primary">dkgB</name>
    <name evidence="5" type="ORF">GCM10007160_27450</name>
</gene>
<evidence type="ECO:0000259" key="4">
    <source>
        <dbReference type="Pfam" id="PF00248"/>
    </source>
</evidence>
<protein>
    <submittedName>
        <fullName evidence="5">2,5-diketo-D-gluconate reductase B</fullName>
    </submittedName>
</protein>
<evidence type="ECO:0000256" key="2">
    <source>
        <dbReference type="ARBA" id="ARBA00022857"/>
    </source>
</evidence>
<dbReference type="RefSeq" id="WP_189470139.1">
    <property type="nucleotide sequence ID" value="NZ_BMXS01000014.1"/>
</dbReference>
<dbReference type="PROSITE" id="PS00798">
    <property type="entry name" value="ALDOKETO_REDUCTASE_1"/>
    <property type="match status" value="1"/>
</dbReference>
<comment type="caution">
    <text evidence="5">The sequence shown here is derived from an EMBL/GenBank/DDBJ whole genome shotgun (WGS) entry which is preliminary data.</text>
</comment>
<dbReference type="PROSITE" id="PS00062">
    <property type="entry name" value="ALDOKETO_REDUCTASE_2"/>
    <property type="match status" value="1"/>
</dbReference>
<keyword evidence="3" id="KW-0560">Oxidoreductase</keyword>
<comment type="similarity">
    <text evidence="1">Belongs to the aldo/keto reductase family.</text>
</comment>
<dbReference type="Gene3D" id="3.20.20.100">
    <property type="entry name" value="NADP-dependent oxidoreductase domain"/>
    <property type="match status" value="1"/>
</dbReference>
<feature type="domain" description="NADP-dependent oxidoreductase" evidence="4">
    <location>
        <begin position="9"/>
        <end position="255"/>
    </location>
</feature>
<dbReference type="InterPro" id="IPR020471">
    <property type="entry name" value="AKR"/>
</dbReference>